<evidence type="ECO:0000313" key="1">
    <source>
        <dbReference type="EMBL" id="CAH0715162.1"/>
    </source>
</evidence>
<reference evidence="1" key="1">
    <citation type="submission" date="2021-12" db="EMBL/GenBank/DDBJ databases">
        <authorList>
            <person name="Martin H S."/>
        </authorList>
    </citation>
    <scope>NUCLEOTIDE SEQUENCE</scope>
</reference>
<keyword evidence="2" id="KW-1185">Reference proteome</keyword>
<feature type="non-terminal residue" evidence="1">
    <location>
        <position position="111"/>
    </location>
</feature>
<dbReference type="AlphaFoldDB" id="A0A8J9U7G6"/>
<sequence length="111" mass="12571">MLSQKHFNDANFTDDSKKKLLRTAVPSPALEKDHLNPNIKQKIKVKLAAQVLSHTVSGGMYAKIFAGELTANATVTANLIFMCCPHLKCFEEMKKFFSTMKYRYKSLLENT</sequence>
<name>A0A8J9U7G6_9NEOP</name>
<proteinExistence type="predicted"/>
<dbReference type="EMBL" id="OV170230">
    <property type="protein sequence ID" value="CAH0715162.1"/>
    <property type="molecule type" value="Genomic_DNA"/>
</dbReference>
<evidence type="ECO:0000313" key="2">
    <source>
        <dbReference type="Proteomes" id="UP000838878"/>
    </source>
</evidence>
<accession>A0A8J9U7G6</accession>
<organism evidence="1 2">
    <name type="scientific">Brenthis ino</name>
    <name type="common">lesser marbled fritillary</name>
    <dbReference type="NCBI Taxonomy" id="405034"/>
    <lineage>
        <taxon>Eukaryota</taxon>
        <taxon>Metazoa</taxon>
        <taxon>Ecdysozoa</taxon>
        <taxon>Arthropoda</taxon>
        <taxon>Hexapoda</taxon>
        <taxon>Insecta</taxon>
        <taxon>Pterygota</taxon>
        <taxon>Neoptera</taxon>
        <taxon>Endopterygota</taxon>
        <taxon>Lepidoptera</taxon>
        <taxon>Glossata</taxon>
        <taxon>Ditrysia</taxon>
        <taxon>Papilionoidea</taxon>
        <taxon>Nymphalidae</taxon>
        <taxon>Heliconiinae</taxon>
        <taxon>Argynnini</taxon>
        <taxon>Brenthis</taxon>
    </lineage>
</organism>
<dbReference type="Proteomes" id="UP000838878">
    <property type="component" value="Chromosome 10"/>
</dbReference>
<gene>
    <name evidence="1" type="ORF">BINO364_LOCUS2132</name>
</gene>
<dbReference type="OrthoDB" id="8192384at2759"/>
<protein>
    <submittedName>
        <fullName evidence="1">Uncharacterized protein</fullName>
    </submittedName>
</protein>